<sequence>IAEALEQKKRDIRLIALLDTLEYLMRGGRIPRAVGFVGGVLSIKPVIAIEDGKIEMLGRARGSRNSNNLLSEQIRQCGGVDFSMPYALGYTGVSDALLQKYIRDSAALWEGQADALPYHPVGATIGTHAGPGAIAVAFFHR</sequence>
<protein>
    <submittedName>
        <fullName evidence="2">DegV family protein</fullName>
    </submittedName>
</protein>
<accession>A0A9D1N557</accession>
<dbReference type="InterPro" id="IPR043168">
    <property type="entry name" value="DegV_C"/>
</dbReference>
<dbReference type="PANTHER" id="PTHR33434:SF2">
    <property type="entry name" value="FATTY ACID-BINDING PROTEIN TM_1468"/>
    <property type="match status" value="1"/>
</dbReference>
<dbReference type="SUPFAM" id="SSF82549">
    <property type="entry name" value="DAK1/DegV-like"/>
    <property type="match status" value="1"/>
</dbReference>
<evidence type="ECO:0000313" key="2">
    <source>
        <dbReference type="EMBL" id="HIU94863.1"/>
    </source>
</evidence>
<dbReference type="PANTHER" id="PTHR33434">
    <property type="entry name" value="DEGV DOMAIN-CONTAINING PROTEIN DR_1986-RELATED"/>
    <property type="match status" value="1"/>
</dbReference>
<dbReference type="AlphaFoldDB" id="A0A9D1N557"/>
<dbReference type="PROSITE" id="PS51482">
    <property type="entry name" value="DEGV"/>
    <property type="match status" value="1"/>
</dbReference>
<dbReference type="InterPro" id="IPR050270">
    <property type="entry name" value="DegV_domain_contain"/>
</dbReference>
<dbReference type="InterPro" id="IPR003797">
    <property type="entry name" value="DegV"/>
</dbReference>
<dbReference type="EMBL" id="DVNZ01000219">
    <property type="protein sequence ID" value="HIU94863.1"/>
    <property type="molecule type" value="Genomic_DNA"/>
</dbReference>
<name>A0A9D1N557_9FIRM</name>
<reference evidence="2" key="2">
    <citation type="journal article" date="2021" name="PeerJ">
        <title>Extensive microbial diversity within the chicken gut microbiome revealed by metagenomics and culture.</title>
        <authorList>
            <person name="Gilroy R."/>
            <person name="Ravi A."/>
            <person name="Getino M."/>
            <person name="Pursley I."/>
            <person name="Horton D.L."/>
            <person name="Alikhan N.F."/>
            <person name="Baker D."/>
            <person name="Gharbi K."/>
            <person name="Hall N."/>
            <person name="Watson M."/>
            <person name="Adriaenssens E.M."/>
            <person name="Foster-Nyarko E."/>
            <person name="Jarju S."/>
            <person name="Secka A."/>
            <person name="Antonio M."/>
            <person name="Oren A."/>
            <person name="Chaudhuri R.R."/>
            <person name="La Ragione R."/>
            <person name="Hildebrand F."/>
            <person name="Pallen M.J."/>
        </authorList>
    </citation>
    <scope>NUCLEOTIDE SEQUENCE</scope>
    <source>
        <strain evidence="2">ChiGjej2B2-16831</strain>
    </source>
</reference>
<feature type="non-terminal residue" evidence="2">
    <location>
        <position position="1"/>
    </location>
</feature>
<keyword evidence="1" id="KW-0446">Lipid-binding</keyword>
<reference evidence="2" key="1">
    <citation type="submission" date="2020-10" db="EMBL/GenBank/DDBJ databases">
        <authorList>
            <person name="Gilroy R."/>
        </authorList>
    </citation>
    <scope>NUCLEOTIDE SEQUENCE</scope>
    <source>
        <strain evidence="2">ChiGjej2B2-16831</strain>
    </source>
</reference>
<dbReference type="GO" id="GO:0008289">
    <property type="term" value="F:lipid binding"/>
    <property type="evidence" value="ECO:0007669"/>
    <property type="project" value="UniProtKB-KW"/>
</dbReference>
<comment type="caution">
    <text evidence="2">The sequence shown here is derived from an EMBL/GenBank/DDBJ whole genome shotgun (WGS) entry which is preliminary data.</text>
</comment>
<dbReference type="Proteomes" id="UP000824128">
    <property type="component" value="Unassembled WGS sequence"/>
</dbReference>
<dbReference type="Gene3D" id="3.30.1180.10">
    <property type="match status" value="1"/>
</dbReference>
<organism evidence="2 3">
    <name type="scientific">Candidatus Aphodomorpha intestinavium</name>
    <dbReference type="NCBI Taxonomy" id="2840672"/>
    <lineage>
        <taxon>Bacteria</taxon>
        <taxon>Bacillati</taxon>
        <taxon>Bacillota</taxon>
        <taxon>Clostridia</taxon>
        <taxon>Eubacteriales</taxon>
        <taxon>Candidatus Aphodomorpha</taxon>
    </lineage>
</organism>
<gene>
    <name evidence="2" type="ORF">IAD24_06845</name>
</gene>
<evidence type="ECO:0000313" key="3">
    <source>
        <dbReference type="Proteomes" id="UP000824128"/>
    </source>
</evidence>
<evidence type="ECO:0000256" key="1">
    <source>
        <dbReference type="ARBA" id="ARBA00023121"/>
    </source>
</evidence>
<dbReference type="Pfam" id="PF02645">
    <property type="entry name" value="DegV"/>
    <property type="match status" value="1"/>
</dbReference>
<proteinExistence type="predicted"/>